<evidence type="ECO:0000256" key="1">
    <source>
        <dbReference type="SAM" id="MobiDB-lite"/>
    </source>
</evidence>
<dbReference type="AlphaFoldDB" id="A0AAV3RGQ8"/>
<name>A0AAV3RGQ8_LITER</name>
<evidence type="ECO:0000313" key="2">
    <source>
        <dbReference type="EMBL" id="GAA0175450.1"/>
    </source>
</evidence>
<proteinExistence type="predicted"/>
<feature type="compositionally biased region" description="Polar residues" evidence="1">
    <location>
        <begin position="1"/>
        <end position="43"/>
    </location>
</feature>
<protein>
    <submittedName>
        <fullName evidence="2">Uncharacterized protein</fullName>
    </submittedName>
</protein>
<feature type="region of interest" description="Disordered" evidence="1">
    <location>
        <begin position="70"/>
        <end position="108"/>
    </location>
</feature>
<gene>
    <name evidence="2" type="ORF">LIER_28620</name>
</gene>
<dbReference type="EMBL" id="BAABME010009596">
    <property type="protein sequence ID" value="GAA0175450.1"/>
    <property type="molecule type" value="Genomic_DNA"/>
</dbReference>
<organism evidence="2 3">
    <name type="scientific">Lithospermum erythrorhizon</name>
    <name type="common">Purple gromwell</name>
    <name type="synonym">Lithospermum officinale var. erythrorhizon</name>
    <dbReference type="NCBI Taxonomy" id="34254"/>
    <lineage>
        <taxon>Eukaryota</taxon>
        <taxon>Viridiplantae</taxon>
        <taxon>Streptophyta</taxon>
        <taxon>Embryophyta</taxon>
        <taxon>Tracheophyta</taxon>
        <taxon>Spermatophyta</taxon>
        <taxon>Magnoliopsida</taxon>
        <taxon>eudicotyledons</taxon>
        <taxon>Gunneridae</taxon>
        <taxon>Pentapetalae</taxon>
        <taxon>asterids</taxon>
        <taxon>lamiids</taxon>
        <taxon>Boraginales</taxon>
        <taxon>Boraginaceae</taxon>
        <taxon>Boraginoideae</taxon>
        <taxon>Lithospermeae</taxon>
        <taxon>Lithospermum</taxon>
    </lineage>
</organism>
<evidence type="ECO:0000313" key="3">
    <source>
        <dbReference type="Proteomes" id="UP001454036"/>
    </source>
</evidence>
<keyword evidence="3" id="KW-1185">Reference proteome</keyword>
<comment type="caution">
    <text evidence="2">The sequence shown here is derived from an EMBL/GenBank/DDBJ whole genome shotgun (WGS) entry which is preliminary data.</text>
</comment>
<accession>A0AAV3RGQ8</accession>
<reference evidence="2 3" key="1">
    <citation type="submission" date="2024-01" db="EMBL/GenBank/DDBJ databases">
        <title>The complete chloroplast genome sequence of Lithospermum erythrorhizon: insights into the phylogenetic relationship among Boraginaceae species and the maternal lineages of purple gromwells.</title>
        <authorList>
            <person name="Okada T."/>
            <person name="Watanabe K."/>
        </authorList>
    </citation>
    <scope>NUCLEOTIDE SEQUENCE [LARGE SCALE GENOMIC DNA]</scope>
</reference>
<sequence length="108" mass="12389">MNTSMAPSTRIDSSIHMDNQNMFGENQQQYAPATLLPNSQGDQRNPLPSDIEALIQERIRQERIAWEAERDAQDHARFSRAGNLSHQGHSHYTNNGDSYSHTKERNRL</sequence>
<feature type="region of interest" description="Disordered" evidence="1">
    <location>
        <begin position="1"/>
        <end position="49"/>
    </location>
</feature>
<feature type="compositionally biased region" description="Polar residues" evidence="1">
    <location>
        <begin position="82"/>
        <end position="99"/>
    </location>
</feature>
<dbReference type="Proteomes" id="UP001454036">
    <property type="component" value="Unassembled WGS sequence"/>
</dbReference>